<proteinExistence type="predicted"/>
<dbReference type="AlphaFoldDB" id="A0A3E2GZS5"/>
<evidence type="ECO:0000313" key="1">
    <source>
        <dbReference type="EMBL" id="RFU26660.1"/>
    </source>
</evidence>
<name>A0A3E2GZS5_SCYLI</name>
<dbReference type="Proteomes" id="UP000258309">
    <property type="component" value="Unassembled WGS sequence"/>
</dbReference>
<protein>
    <submittedName>
        <fullName evidence="1">Uncharacterized protein</fullName>
    </submittedName>
</protein>
<feature type="non-terminal residue" evidence="1">
    <location>
        <position position="1"/>
    </location>
</feature>
<organism evidence="1 2">
    <name type="scientific">Scytalidium lignicola</name>
    <name type="common">Hyphomycete</name>
    <dbReference type="NCBI Taxonomy" id="5539"/>
    <lineage>
        <taxon>Eukaryota</taxon>
        <taxon>Fungi</taxon>
        <taxon>Dikarya</taxon>
        <taxon>Ascomycota</taxon>
        <taxon>Pezizomycotina</taxon>
        <taxon>Leotiomycetes</taxon>
        <taxon>Leotiomycetes incertae sedis</taxon>
        <taxon>Scytalidium</taxon>
    </lineage>
</organism>
<gene>
    <name evidence="1" type="ORF">B7463_g9681</name>
</gene>
<reference evidence="1 2" key="1">
    <citation type="submission" date="2018-05" db="EMBL/GenBank/DDBJ databases">
        <title>Draft genome sequence of Scytalidium lignicola DSM 105466, a ubiquitous saprotrophic fungus.</title>
        <authorList>
            <person name="Buettner E."/>
            <person name="Gebauer A.M."/>
            <person name="Hofrichter M."/>
            <person name="Liers C."/>
            <person name="Kellner H."/>
        </authorList>
    </citation>
    <scope>NUCLEOTIDE SEQUENCE [LARGE SCALE GENOMIC DNA]</scope>
    <source>
        <strain evidence="1 2">DSM 105466</strain>
    </source>
</reference>
<accession>A0A3E2GZS5</accession>
<evidence type="ECO:0000313" key="2">
    <source>
        <dbReference type="Proteomes" id="UP000258309"/>
    </source>
</evidence>
<comment type="caution">
    <text evidence="1">The sequence shown here is derived from an EMBL/GenBank/DDBJ whole genome shotgun (WGS) entry which is preliminary data.</text>
</comment>
<sequence length="132" mass="14293">MNNPLLPSGLSPNNEYIPPDEVVEWDVDRSSLNPNFIGGTSGILFNTQASSVTLQDALLNIPSTDIDLSSNPLMGIRPSMEYCIPFNYSAAQVPLESWDPSVILSNIDSNTLPLLVDATTSLENGDYIYSGN</sequence>
<keyword evidence="2" id="KW-1185">Reference proteome</keyword>
<feature type="non-terminal residue" evidence="1">
    <location>
        <position position="132"/>
    </location>
</feature>
<dbReference type="EMBL" id="NCSJ02000249">
    <property type="protein sequence ID" value="RFU26660.1"/>
    <property type="molecule type" value="Genomic_DNA"/>
</dbReference>